<dbReference type="RefSeq" id="WP_379569677.1">
    <property type="nucleotide sequence ID" value="NZ_JBHUFV010000005.1"/>
</dbReference>
<evidence type="ECO:0000313" key="2">
    <source>
        <dbReference type="Proteomes" id="UP001597368"/>
    </source>
</evidence>
<name>A0ABW4SPL0_9ACTN</name>
<protein>
    <submittedName>
        <fullName evidence="1">Uncharacterized protein</fullName>
    </submittedName>
</protein>
<gene>
    <name evidence="1" type="ORF">ACFSKW_05220</name>
</gene>
<comment type="caution">
    <text evidence="1">The sequence shown here is derived from an EMBL/GenBank/DDBJ whole genome shotgun (WGS) entry which is preliminary data.</text>
</comment>
<reference evidence="2" key="1">
    <citation type="journal article" date="2019" name="Int. J. Syst. Evol. Microbiol.">
        <title>The Global Catalogue of Microorganisms (GCM) 10K type strain sequencing project: providing services to taxonomists for standard genome sequencing and annotation.</title>
        <authorList>
            <consortium name="The Broad Institute Genomics Platform"/>
            <consortium name="The Broad Institute Genome Sequencing Center for Infectious Disease"/>
            <person name="Wu L."/>
            <person name="Ma J."/>
        </authorList>
    </citation>
    <scope>NUCLEOTIDE SEQUENCE [LARGE SCALE GENOMIC DNA]</scope>
    <source>
        <strain evidence="2">ICMP 6774ER</strain>
    </source>
</reference>
<evidence type="ECO:0000313" key="1">
    <source>
        <dbReference type="EMBL" id="MFD1930874.1"/>
    </source>
</evidence>
<dbReference type="Proteomes" id="UP001597368">
    <property type="component" value="Unassembled WGS sequence"/>
</dbReference>
<sequence>MAKGIHHGSESADNNPVQSTCINYFTDIHDVMKAVGKDTYKK</sequence>
<keyword evidence="2" id="KW-1185">Reference proteome</keyword>
<accession>A0ABW4SPL0</accession>
<dbReference type="EMBL" id="JBHUFV010000005">
    <property type="protein sequence ID" value="MFD1930874.1"/>
    <property type="molecule type" value="Genomic_DNA"/>
</dbReference>
<organism evidence="1 2">
    <name type="scientific">Nonomuraea mangrovi</name>
    <dbReference type="NCBI Taxonomy" id="2316207"/>
    <lineage>
        <taxon>Bacteria</taxon>
        <taxon>Bacillati</taxon>
        <taxon>Actinomycetota</taxon>
        <taxon>Actinomycetes</taxon>
        <taxon>Streptosporangiales</taxon>
        <taxon>Streptosporangiaceae</taxon>
        <taxon>Nonomuraea</taxon>
    </lineage>
</organism>
<proteinExistence type="predicted"/>